<evidence type="ECO:0000256" key="2">
    <source>
        <dbReference type="ARBA" id="ARBA00023134"/>
    </source>
</evidence>
<proteinExistence type="predicted"/>
<dbReference type="GO" id="GO:0051301">
    <property type="term" value="P:cell division"/>
    <property type="evidence" value="ECO:0007669"/>
    <property type="project" value="UniProtKB-KW"/>
</dbReference>
<gene>
    <name evidence="3" type="ORF">SAMN02745190_00998</name>
</gene>
<sequence>MIELPDEMLDSTTIIGIGDLGVQVLSRLREKQRKDLKLCAVVSDKLQISGHESEFTIVCEGAIDTSGQQFELHNTIQNSIMLVIVADVTDAFSAQMVSSIAESERNYEPFSRYYRKSWQHHFEHDNEILSVALLKSANGINTQNDYIFNTRAIYLPKDILRQQCELQPEIFETELDFMAETATQILNLYLSEKLVGLDMADIRNSFSNPGKMTPCIGQGNTTEETVNSLLSSATKICLNLSQCHLVIYSMSGARQKLSIFDVNEGLNLILKKIESQNMLFAAHVDDSLDDSRLIIFALFCERKIIKKLYDD</sequence>
<dbReference type="OrthoDB" id="9813375at2"/>
<dbReference type="RefSeq" id="WP_072935104.1">
    <property type="nucleotide sequence ID" value="NZ_FQUG01000004.1"/>
</dbReference>
<dbReference type="Proteomes" id="UP000184404">
    <property type="component" value="Unassembled WGS sequence"/>
</dbReference>
<protein>
    <submittedName>
        <fullName evidence="3">Cell division GTPase FtsZ</fullName>
    </submittedName>
</protein>
<evidence type="ECO:0000313" key="3">
    <source>
        <dbReference type="EMBL" id="SHE72867.1"/>
    </source>
</evidence>
<dbReference type="InterPro" id="IPR037103">
    <property type="entry name" value="Tubulin/FtsZ-like_C"/>
</dbReference>
<keyword evidence="3" id="KW-0131">Cell cycle</keyword>
<keyword evidence="4" id="KW-1185">Reference proteome</keyword>
<reference evidence="3 4" key="1">
    <citation type="submission" date="2016-11" db="EMBL/GenBank/DDBJ databases">
        <authorList>
            <person name="Jaros S."/>
            <person name="Januszkiewicz K."/>
            <person name="Wedrychowicz H."/>
        </authorList>
    </citation>
    <scope>NUCLEOTIDE SEQUENCE [LARGE SCALE GENOMIC DNA]</scope>
    <source>
        <strain evidence="3 4">DSM 10502</strain>
    </source>
</reference>
<organism evidence="3 4">
    <name type="scientific">Schwartzia succinivorans DSM 10502</name>
    <dbReference type="NCBI Taxonomy" id="1123243"/>
    <lineage>
        <taxon>Bacteria</taxon>
        <taxon>Bacillati</taxon>
        <taxon>Bacillota</taxon>
        <taxon>Negativicutes</taxon>
        <taxon>Selenomonadales</taxon>
        <taxon>Selenomonadaceae</taxon>
        <taxon>Schwartzia</taxon>
    </lineage>
</organism>
<dbReference type="STRING" id="1123243.SAMN02745190_00998"/>
<name>A0A1M4VVA5_9FIRM</name>
<evidence type="ECO:0000313" key="4">
    <source>
        <dbReference type="Proteomes" id="UP000184404"/>
    </source>
</evidence>
<evidence type="ECO:0000256" key="1">
    <source>
        <dbReference type="ARBA" id="ARBA00022741"/>
    </source>
</evidence>
<dbReference type="EMBL" id="FQUG01000004">
    <property type="protein sequence ID" value="SHE72867.1"/>
    <property type="molecule type" value="Genomic_DNA"/>
</dbReference>
<keyword evidence="2" id="KW-0342">GTP-binding</keyword>
<keyword evidence="1" id="KW-0547">Nucleotide-binding</keyword>
<dbReference type="GO" id="GO:0005525">
    <property type="term" value="F:GTP binding"/>
    <property type="evidence" value="ECO:0007669"/>
    <property type="project" value="UniProtKB-KW"/>
</dbReference>
<accession>A0A1M4VVA5</accession>
<dbReference type="Gene3D" id="3.30.1330.20">
    <property type="entry name" value="Tubulin/FtsZ, C-terminal domain"/>
    <property type="match status" value="1"/>
</dbReference>
<keyword evidence="3" id="KW-0132">Cell division</keyword>
<dbReference type="AlphaFoldDB" id="A0A1M4VVA5"/>